<reference evidence="2" key="1">
    <citation type="journal article" date="2014" name="PLoS Genet.">
        <title>The Genome of Spironucleus salmonicida Highlights a Fish Pathogen Adapted to Fluctuating Environments.</title>
        <authorList>
            <person name="Xu F."/>
            <person name="Jerlstrom-Hultqvist J."/>
            <person name="Einarsson E."/>
            <person name="Astvaldsson A."/>
            <person name="Svard S.G."/>
            <person name="Andersson J.O."/>
        </authorList>
    </citation>
    <scope>NUCLEOTIDE SEQUENCE</scope>
</reference>
<organism evidence="2">
    <name type="scientific">Spironucleus salmonicida</name>
    <dbReference type="NCBI Taxonomy" id="348837"/>
    <lineage>
        <taxon>Eukaryota</taxon>
        <taxon>Metamonada</taxon>
        <taxon>Diplomonadida</taxon>
        <taxon>Hexamitidae</taxon>
        <taxon>Hexamitinae</taxon>
        <taxon>Spironucleus</taxon>
    </lineage>
</organism>
<evidence type="ECO:0000313" key="2">
    <source>
        <dbReference type="EMBL" id="EST41805.1"/>
    </source>
</evidence>
<dbReference type="EMBL" id="KI546167">
    <property type="protein sequence ID" value="EST41805.1"/>
    <property type="molecule type" value="Genomic_DNA"/>
</dbReference>
<proteinExistence type="predicted"/>
<accession>V6LBH0</accession>
<feature type="non-terminal residue" evidence="2">
    <location>
        <position position="188"/>
    </location>
</feature>
<gene>
    <name evidence="2" type="ORF">SS50377_18639</name>
</gene>
<dbReference type="AlphaFoldDB" id="V6LBH0"/>
<name>V6LBH0_9EUKA</name>
<protein>
    <submittedName>
        <fullName evidence="2">Uncharacterized protein</fullName>
    </submittedName>
</protein>
<feature type="region of interest" description="Disordered" evidence="1">
    <location>
        <begin position="151"/>
        <end position="188"/>
    </location>
</feature>
<evidence type="ECO:0000256" key="1">
    <source>
        <dbReference type="SAM" id="MobiDB-lite"/>
    </source>
</evidence>
<sequence>MNNYRLLTTSVYQYIQFTQLTQLQVYYQIYWGQKIILLFSLHAIFSLEGLELAPEEVLELPAAGPADLVEVAIEVPVEPLLPQHPAYFHRDSVGGHVVGVDVGLGGVGLLGEEVERTVIGVDEQVHAGELEREQRLYRARLQAEVAHLKERGVQEGEGAAEDGVHERAAGRPEHAERGQREVAHVEHG</sequence>
<feature type="compositionally biased region" description="Basic and acidic residues" evidence="1">
    <location>
        <begin position="162"/>
        <end position="188"/>
    </location>
</feature>